<accession>A0A8D8TVA4</accession>
<feature type="transmembrane region" description="Helical" evidence="1">
    <location>
        <begin position="27"/>
        <end position="44"/>
    </location>
</feature>
<evidence type="ECO:0000313" key="2">
    <source>
        <dbReference type="EMBL" id="CAG6694614.1"/>
    </source>
</evidence>
<reference evidence="2" key="1">
    <citation type="submission" date="2021-05" db="EMBL/GenBank/DDBJ databases">
        <authorList>
            <person name="Alioto T."/>
            <person name="Alioto T."/>
            <person name="Gomez Garrido J."/>
        </authorList>
    </citation>
    <scope>NUCLEOTIDE SEQUENCE</scope>
</reference>
<proteinExistence type="predicted"/>
<dbReference type="AlphaFoldDB" id="A0A8D8TVA4"/>
<keyword evidence="1" id="KW-0472">Membrane</keyword>
<dbReference type="EMBL" id="HBUF01318955">
    <property type="protein sequence ID" value="CAG6694614.1"/>
    <property type="molecule type" value="Transcribed_RNA"/>
</dbReference>
<evidence type="ECO:0000256" key="1">
    <source>
        <dbReference type="SAM" id="Phobius"/>
    </source>
</evidence>
<protein>
    <submittedName>
        <fullName evidence="2">Uncharacterized protein</fullName>
    </submittedName>
</protein>
<organism evidence="2">
    <name type="scientific">Cacopsylla melanoneura</name>
    <dbReference type="NCBI Taxonomy" id="428564"/>
    <lineage>
        <taxon>Eukaryota</taxon>
        <taxon>Metazoa</taxon>
        <taxon>Ecdysozoa</taxon>
        <taxon>Arthropoda</taxon>
        <taxon>Hexapoda</taxon>
        <taxon>Insecta</taxon>
        <taxon>Pterygota</taxon>
        <taxon>Neoptera</taxon>
        <taxon>Paraneoptera</taxon>
        <taxon>Hemiptera</taxon>
        <taxon>Sternorrhyncha</taxon>
        <taxon>Psylloidea</taxon>
        <taxon>Psyllidae</taxon>
        <taxon>Psyllinae</taxon>
        <taxon>Cacopsylla</taxon>
    </lineage>
</organism>
<keyword evidence="1" id="KW-1133">Transmembrane helix</keyword>
<sequence>MFFNLFDPPPTPPCEPPNTNIPSGQRMWSFTILLIIKCSISILFPQGWKVYRIFRITFVILTNTHIFWPVYTRLTIKYNVRYFWEFKVGIFLQTRFGTRMMLFVR</sequence>
<keyword evidence="1" id="KW-0812">Transmembrane</keyword>
<name>A0A8D8TVA4_9HEMI</name>